<name>A0A125MNN8_9GAMM</name>
<dbReference type="AlphaFoldDB" id="A0A125MNN8"/>
<reference evidence="1 2" key="1">
    <citation type="journal article" date="2014" name="Genome Announc.">
        <title>Draft Genome Sequence of Lysobacter capsici AZ78, a Bacterium Antagonistic to Plant-Pathogenic Oomycetes.</title>
        <authorList>
            <person name="Puopolo G."/>
            <person name="Sonego P."/>
            <person name="Engelen K."/>
            <person name="Pertot I."/>
        </authorList>
    </citation>
    <scope>NUCLEOTIDE SEQUENCE [LARGE SCALE GENOMIC DNA]</scope>
    <source>
        <strain evidence="1 2">AZ78</strain>
    </source>
</reference>
<evidence type="ECO:0000313" key="1">
    <source>
        <dbReference type="EMBL" id="KWS07162.1"/>
    </source>
</evidence>
<dbReference type="InterPro" id="IPR028964">
    <property type="entry name" value="Imm8"/>
</dbReference>
<proteinExistence type="predicted"/>
<dbReference type="Pfam" id="PF15586">
    <property type="entry name" value="Imm8"/>
    <property type="match status" value="1"/>
</dbReference>
<comment type="caution">
    <text evidence="1">The sequence shown here is derived from an EMBL/GenBank/DDBJ whole genome shotgun (WGS) entry which is preliminary data.</text>
</comment>
<organism evidence="1 2">
    <name type="scientific">Lysobacter capsici AZ78</name>
    <dbReference type="NCBI Taxonomy" id="1444315"/>
    <lineage>
        <taxon>Bacteria</taxon>
        <taxon>Pseudomonadati</taxon>
        <taxon>Pseudomonadota</taxon>
        <taxon>Gammaproteobacteria</taxon>
        <taxon>Lysobacterales</taxon>
        <taxon>Lysobacteraceae</taxon>
        <taxon>Lysobacter</taxon>
    </lineage>
</organism>
<protein>
    <submittedName>
        <fullName evidence="1">Uncharacterized protein</fullName>
    </submittedName>
</protein>
<keyword evidence="2" id="KW-1185">Reference proteome</keyword>
<evidence type="ECO:0000313" key="2">
    <source>
        <dbReference type="Proteomes" id="UP000023435"/>
    </source>
</evidence>
<gene>
    <name evidence="1" type="ORF">AZ78_4723</name>
</gene>
<sequence length="92" mass="10295">MSGGQVFQLLVATPQGVRAHHQGKALQAYTSMSKRGTSFDIDALLVVDPYDWASVHAALLQRVASCERSTWAESLGCLRAKFFWQYEGVEYR</sequence>
<accession>A0A125MNN8</accession>
<dbReference type="EMBL" id="JAJA02000001">
    <property type="protein sequence ID" value="KWS07162.1"/>
    <property type="molecule type" value="Genomic_DNA"/>
</dbReference>
<dbReference type="Proteomes" id="UP000023435">
    <property type="component" value="Unassembled WGS sequence"/>
</dbReference>